<proteinExistence type="predicted"/>
<keyword evidence="1" id="KW-0472">Membrane</keyword>
<evidence type="ECO:0000313" key="2">
    <source>
        <dbReference type="EMBL" id="CEG20706.1"/>
    </source>
</evidence>
<feature type="transmembrane region" description="Helical" evidence="1">
    <location>
        <begin position="22"/>
        <end position="43"/>
    </location>
</feature>
<evidence type="ECO:0000256" key="1">
    <source>
        <dbReference type="SAM" id="Phobius"/>
    </source>
</evidence>
<organism evidence="2 3">
    <name type="scientific">Anaplasma phagocytophilum</name>
    <name type="common">Ehrlichia phagocytophila</name>
    <dbReference type="NCBI Taxonomy" id="948"/>
    <lineage>
        <taxon>Bacteria</taxon>
        <taxon>Pseudomonadati</taxon>
        <taxon>Pseudomonadota</taxon>
        <taxon>Alphaproteobacteria</taxon>
        <taxon>Rickettsiales</taxon>
        <taxon>Anaplasmataceae</taxon>
        <taxon>Anaplasma</taxon>
        <taxon>phagocytophilum group</taxon>
    </lineage>
</organism>
<evidence type="ECO:0000313" key="3">
    <source>
        <dbReference type="Proteomes" id="UP000055047"/>
    </source>
</evidence>
<gene>
    <name evidence="2" type="ORF">ANAPHAGO_00374</name>
</gene>
<dbReference type="Proteomes" id="UP000055047">
    <property type="component" value="Unassembled WGS sequence"/>
</dbReference>
<reference evidence="2 3" key="1">
    <citation type="submission" date="2014-09" db="EMBL/GenBank/DDBJ databases">
        <authorList>
            <person name="Loux Valentin"/>
            <person name="Dugat Thibaut"/>
        </authorList>
    </citation>
    <scope>NUCLEOTIDE SEQUENCE [LARGE SCALE GENOMIC DNA]</scope>
    <source>
        <strain evidence="2 3">BOV-10_179</strain>
    </source>
</reference>
<dbReference type="AlphaFoldDB" id="A0A098EHB9"/>
<dbReference type="EMBL" id="CCXQ01000065">
    <property type="protein sequence ID" value="CEG20706.1"/>
    <property type="molecule type" value="Genomic_DNA"/>
</dbReference>
<name>A0A098EHB9_ANAPH</name>
<keyword evidence="1" id="KW-1133">Transmembrane helix</keyword>
<sequence length="44" mass="4925">MSIVVGFLFGTKLLYRCAFGRYSRWGCLTCVSIGATMASYIFAY</sequence>
<protein>
    <submittedName>
        <fullName evidence="2">Uncharacterized protein</fullName>
    </submittedName>
</protein>
<keyword evidence="1" id="KW-0812">Transmembrane</keyword>
<accession>A0A098EHB9</accession>